<dbReference type="EMBL" id="PQXO01000286">
    <property type="protein sequence ID" value="TGO86642.1"/>
    <property type="molecule type" value="Genomic_DNA"/>
</dbReference>
<dbReference type="Proteomes" id="UP000297280">
    <property type="component" value="Unassembled WGS sequence"/>
</dbReference>
<organism evidence="1 2">
    <name type="scientific">Botrytis porri</name>
    <dbReference type="NCBI Taxonomy" id="87229"/>
    <lineage>
        <taxon>Eukaryota</taxon>
        <taxon>Fungi</taxon>
        <taxon>Dikarya</taxon>
        <taxon>Ascomycota</taxon>
        <taxon>Pezizomycotina</taxon>
        <taxon>Leotiomycetes</taxon>
        <taxon>Helotiales</taxon>
        <taxon>Sclerotiniaceae</taxon>
        <taxon>Botrytis</taxon>
    </lineage>
</organism>
<dbReference type="AlphaFoldDB" id="A0A4Z1KQ75"/>
<gene>
    <name evidence="1" type="ORF">BPOR_0287g00060</name>
</gene>
<accession>A0A4Z1KQ75</accession>
<proteinExistence type="predicted"/>
<sequence>MKIADVTALARLPSTGFAACGTTYSGSQVDGTPLHAIVLDLGTDAANVTATYADGSDVPSTKKWVTQSVYTQLDDGITRANSVLSSANSSAVLLDYQT</sequence>
<evidence type="ECO:0000313" key="1">
    <source>
        <dbReference type="EMBL" id="TGO86642.1"/>
    </source>
</evidence>
<reference evidence="1 2" key="1">
    <citation type="submission" date="2017-12" db="EMBL/GenBank/DDBJ databases">
        <title>Comparative genomics of Botrytis spp.</title>
        <authorList>
            <person name="Valero-Jimenez C.A."/>
            <person name="Tapia P."/>
            <person name="Veloso J."/>
            <person name="Silva-Moreno E."/>
            <person name="Staats M."/>
            <person name="Valdes J.H."/>
            <person name="Van Kan J.A.L."/>
        </authorList>
    </citation>
    <scope>NUCLEOTIDE SEQUENCE [LARGE SCALE GENOMIC DNA]</scope>
    <source>
        <strain evidence="1 2">MUCL3349</strain>
    </source>
</reference>
<evidence type="ECO:0000313" key="2">
    <source>
        <dbReference type="Proteomes" id="UP000297280"/>
    </source>
</evidence>
<name>A0A4Z1KQ75_9HELO</name>
<protein>
    <submittedName>
        <fullName evidence="1">Uncharacterized protein</fullName>
    </submittedName>
</protein>
<keyword evidence="2" id="KW-1185">Reference proteome</keyword>
<dbReference type="OrthoDB" id="4521602at2759"/>
<comment type="caution">
    <text evidence="1">The sequence shown here is derived from an EMBL/GenBank/DDBJ whole genome shotgun (WGS) entry which is preliminary data.</text>
</comment>